<gene>
    <name evidence="1" type="ORF">G6F64_000650</name>
</gene>
<dbReference type="Pfam" id="PF10775">
    <property type="entry name" value="ATP_sub_h"/>
    <property type="match status" value="1"/>
</dbReference>
<dbReference type="AlphaFoldDB" id="A0A9P6XJR5"/>
<dbReference type="Proteomes" id="UP000716291">
    <property type="component" value="Unassembled WGS sequence"/>
</dbReference>
<dbReference type="OrthoDB" id="274752at2759"/>
<reference evidence="1" key="1">
    <citation type="journal article" date="2020" name="Microb. Genom.">
        <title>Genetic diversity of clinical and environmental Mucorales isolates obtained from an investigation of mucormycosis cases among solid organ transplant recipients.</title>
        <authorList>
            <person name="Nguyen M.H."/>
            <person name="Kaul D."/>
            <person name="Muto C."/>
            <person name="Cheng S.J."/>
            <person name="Richter R.A."/>
            <person name="Bruno V.M."/>
            <person name="Liu G."/>
            <person name="Beyhan S."/>
            <person name="Sundermann A.J."/>
            <person name="Mounaud S."/>
            <person name="Pasculle A.W."/>
            <person name="Nierman W.C."/>
            <person name="Driscoll E."/>
            <person name="Cumbie R."/>
            <person name="Clancy C.J."/>
            <person name="Dupont C.L."/>
        </authorList>
    </citation>
    <scope>NUCLEOTIDE SEQUENCE</scope>
    <source>
        <strain evidence="1">GL11</strain>
    </source>
</reference>
<evidence type="ECO:0000313" key="1">
    <source>
        <dbReference type="EMBL" id="KAG1315466.1"/>
    </source>
</evidence>
<dbReference type="InterPro" id="IPR019711">
    <property type="entry name" value="ATP_synth_F0_suH"/>
</dbReference>
<proteinExistence type="predicted"/>
<organism evidence="1 2">
    <name type="scientific">Rhizopus oryzae</name>
    <name type="common">Mucormycosis agent</name>
    <name type="synonym">Rhizopus arrhizus var. delemar</name>
    <dbReference type="NCBI Taxonomy" id="64495"/>
    <lineage>
        <taxon>Eukaryota</taxon>
        <taxon>Fungi</taxon>
        <taxon>Fungi incertae sedis</taxon>
        <taxon>Mucoromycota</taxon>
        <taxon>Mucoromycotina</taxon>
        <taxon>Mucoromycetes</taxon>
        <taxon>Mucorales</taxon>
        <taxon>Mucorineae</taxon>
        <taxon>Rhizopodaceae</taxon>
        <taxon>Rhizopus</taxon>
    </lineage>
</organism>
<dbReference type="EMBL" id="JAANQT010000041">
    <property type="protein sequence ID" value="KAG1315466.1"/>
    <property type="molecule type" value="Genomic_DNA"/>
</dbReference>
<accession>A0A9P6XJR5</accession>
<comment type="caution">
    <text evidence="1">The sequence shown here is derived from an EMBL/GenBank/DDBJ whole genome shotgun (WGS) entry which is preliminary data.</text>
</comment>
<sequence>MSIAINAIRSVAIKSAQASVPAMAARSFSAAAVVKKDVLQDLFLKELKVYKPQPVAASDESIAKDFKLPPAPAVPEVDADISQQLAAYDAEPEEIAH</sequence>
<keyword evidence="2" id="KW-1185">Reference proteome</keyword>
<dbReference type="PANTHER" id="PTHR28207">
    <property type="entry name" value="ATP SYNTHASE SUBUNIT H, MITOCHONDRIAL"/>
    <property type="match status" value="1"/>
</dbReference>
<dbReference type="PANTHER" id="PTHR28207:SF1">
    <property type="entry name" value="ATP SYNTHASE SUBUNIT H, MITOCHONDRIAL"/>
    <property type="match status" value="1"/>
</dbReference>
<dbReference type="GO" id="GO:0046933">
    <property type="term" value="F:proton-transporting ATP synthase activity, rotational mechanism"/>
    <property type="evidence" value="ECO:0007669"/>
    <property type="project" value="TreeGrafter"/>
</dbReference>
<name>A0A9P6XJR5_RHIOR</name>
<protein>
    <submittedName>
        <fullName evidence="1">Uncharacterized protein</fullName>
    </submittedName>
</protein>
<evidence type="ECO:0000313" key="2">
    <source>
        <dbReference type="Proteomes" id="UP000716291"/>
    </source>
</evidence>